<dbReference type="PROSITE" id="PS51832">
    <property type="entry name" value="HD_GYP"/>
    <property type="match status" value="1"/>
</dbReference>
<dbReference type="Proteomes" id="UP000199322">
    <property type="component" value="Unassembled WGS sequence"/>
</dbReference>
<name>A0A1G6PCS6_9BACT</name>
<dbReference type="InterPro" id="IPR007487">
    <property type="entry name" value="ABC_transpt-TYRBP-like"/>
</dbReference>
<gene>
    <name evidence="4" type="ORF">SAMN04488588_1800</name>
</gene>
<keyword evidence="2" id="KW-1133">Transmembrane helix</keyword>
<dbReference type="InterPro" id="IPR037522">
    <property type="entry name" value="HD_GYP_dom"/>
</dbReference>
<evidence type="ECO:0000313" key="5">
    <source>
        <dbReference type="Proteomes" id="UP000199322"/>
    </source>
</evidence>
<evidence type="ECO:0000259" key="3">
    <source>
        <dbReference type="PROSITE" id="PS51832"/>
    </source>
</evidence>
<dbReference type="PANTHER" id="PTHR45228:SF8">
    <property type="entry name" value="TWO-COMPONENT RESPONSE REGULATOR-RELATED"/>
    <property type="match status" value="1"/>
</dbReference>
<feature type="coiled-coil region" evidence="1">
    <location>
        <begin position="365"/>
        <end position="423"/>
    </location>
</feature>
<evidence type="ECO:0000256" key="1">
    <source>
        <dbReference type="SAM" id="Coils"/>
    </source>
</evidence>
<keyword evidence="5" id="KW-1185">Reference proteome</keyword>
<dbReference type="PANTHER" id="PTHR45228">
    <property type="entry name" value="CYCLIC DI-GMP PHOSPHODIESTERASE TM_0186-RELATED"/>
    <property type="match status" value="1"/>
</dbReference>
<evidence type="ECO:0000313" key="4">
    <source>
        <dbReference type="EMBL" id="SDC77963.1"/>
    </source>
</evidence>
<dbReference type="SMART" id="SM00471">
    <property type="entry name" value="HDc"/>
    <property type="match status" value="1"/>
</dbReference>
<keyword evidence="1" id="KW-0175">Coiled coil</keyword>
<dbReference type="Pfam" id="PF04392">
    <property type="entry name" value="ABC_sub_bind"/>
    <property type="match status" value="1"/>
</dbReference>
<keyword evidence="2" id="KW-0812">Transmembrane</keyword>
<evidence type="ECO:0000256" key="2">
    <source>
        <dbReference type="SAM" id="Phobius"/>
    </source>
</evidence>
<keyword evidence="2" id="KW-0472">Membrane</keyword>
<proteinExistence type="predicted"/>
<dbReference type="STRING" id="28234.SAMN04488588_1800"/>
<dbReference type="EMBL" id="FMYV01000007">
    <property type="protein sequence ID" value="SDC77963.1"/>
    <property type="molecule type" value="Genomic_DNA"/>
</dbReference>
<dbReference type="Gene3D" id="3.40.50.2300">
    <property type="match status" value="2"/>
</dbReference>
<protein>
    <submittedName>
        <fullName evidence="4">ABC transporter substrate binding protein</fullName>
    </submittedName>
</protein>
<dbReference type="AlphaFoldDB" id="A0A1G6PCS6"/>
<dbReference type="CDD" id="cd00077">
    <property type="entry name" value="HDc"/>
    <property type="match status" value="1"/>
</dbReference>
<dbReference type="Pfam" id="PF13487">
    <property type="entry name" value="HD_5"/>
    <property type="match status" value="1"/>
</dbReference>
<dbReference type="InterPro" id="IPR003607">
    <property type="entry name" value="HD/PDEase_dom"/>
</dbReference>
<feature type="domain" description="HD-GYP" evidence="3">
    <location>
        <begin position="573"/>
        <end position="770"/>
    </location>
</feature>
<dbReference type="RefSeq" id="WP_091405007.1">
    <property type="nucleotide sequence ID" value="NZ_FMYV01000007.1"/>
</dbReference>
<organism evidence="4 5">
    <name type="scientific">Geotoga petraea</name>
    <dbReference type="NCBI Taxonomy" id="28234"/>
    <lineage>
        <taxon>Bacteria</taxon>
        <taxon>Thermotogati</taxon>
        <taxon>Thermotogota</taxon>
        <taxon>Thermotogae</taxon>
        <taxon>Petrotogales</taxon>
        <taxon>Petrotogaceae</taxon>
        <taxon>Geotoga</taxon>
    </lineage>
</organism>
<accession>A0A1G6PCS6</accession>
<dbReference type="SUPFAM" id="SSF109604">
    <property type="entry name" value="HD-domain/PDEase-like"/>
    <property type="match status" value="1"/>
</dbReference>
<dbReference type="InterPro" id="IPR052020">
    <property type="entry name" value="Cyclic_di-GMP/3'3'-cGAMP_PDE"/>
</dbReference>
<dbReference type="Gene3D" id="1.10.3210.10">
    <property type="entry name" value="Hypothetical protein af1432"/>
    <property type="match status" value="1"/>
</dbReference>
<feature type="transmembrane region" description="Helical" evidence="2">
    <location>
        <begin position="335"/>
        <end position="356"/>
    </location>
</feature>
<reference evidence="4 5" key="1">
    <citation type="submission" date="2016-10" db="EMBL/GenBank/DDBJ databases">
        <authorList>
            <person name="de Groot N.N."/>
        </authorList>
    </citation>
    <scope>NUCLEOTIDE SEQUENCE [LARGE SCALE GENOMIC DNA]</scope>
    <source>
        <strain evidence="4 5">WG14</strain>
    </source>
</reference>
<sequence>MKKTGVLLLFLLLFIFSFSEKSNILVLHSYHTSYKWVDEINRGFLSIMKDNTDYNLYIEYLDTKRNSYERQYYTVLNYLKEKYRNIDIDLIISFDDNALRFLFSQRNDLFGDVPVLFAGVNEASYYDFEKYPNFKGIVEDIDINSTVQSIKKIYPNTEKIYFIIDNKTNTNEILRYQILKTKANSPEIEYVFLEDLVINELLSEVSNLKENEQVYLLMYNKDRLGNFYSLESIAEMLSESSSRPIFTSWDFYFEYDVLGGMITEGAVHGQNVAKYALNILENPSFFDSMEQINLSEPSYVFNARVMKKFGISKKQLPENSKIINQEPSFYERYSWLVWTTLGVFIFILTYGIVVRLDLRKRNILLKQIQDQKKDLIASNEEMTAMNEELESQNEELEDLYKNIEEKNKELNDLIAIVSNIDKKYITDEDYYTKLINTAIQIIPEADYGSVSLGYDGKWKFVSTVGHDLEKLKAIPLKKKYMINSKNIVIIDIINENRTKLPPDIAESVREATKDIKESMIVTIYLDNDKRLNFALDIDSNSPTHFNKNSIEVFRAFTKLAENYIKNKLEIDKTRNAYVNFASKLAIISEAHDDATGKHIFRVGELAAFIAQKLNLDKEQVFNIKTFAPLHDIGKIFIPSEILNKPGNLNDAEWDLMKKHTIFGAKILDDPYFDIAKKIALYHHEKYDGSGYPYGLKGDKIPLEASIVALVDVYDALRSKRSYKSALTHKEAFEIITKGDNKTNPEHFNPEVLKVFIENEYQIEKIFDFIV</sequence>